<reference evidence="8" key="1">
    <citation type="submission" date="2018-03" db="EMBL/GenBank/DDBJ databases">
        <authorList>
            <person name="Rodrigo-Torres L."/>
            <person name="Arahal R. D."/>
            <person name="Lucena T."/>
        </authorList>
    </citation>
    <scope>NUCLEOTIDE SEQUENCE [LARGE SCALE GENOMIC DNA]</scope>
    <source>
        <strain evidence="8">CECT 8871</strain>
    </source>
</reference>
<evidence type="ECO:0000313" key="8">
    <source>
        <dbReference type="Proteomes" id="UP000244904"/>
    </source>
</evidence>
<dbReference type="InterPro" id="IPR016161">
    <property type="entry name" value="Ald_DH/histidinol_DH"/>
</dbReference>
<dbReference type="Proteomes" id="UP000244904">
    <property type="component" value="Unassembled WGS sequence"/>
</dbReference>
<dbReference type="OrthoDB" id="9812625at2"/>
<dbReference type="PANTHER" id="PTHR42986">
    <property type="entry name" value="BENZALDEHYDE DEHYDROGENASE YFMT"/>
    <property type="match status" value="1"/>
</dbReference>
<evidence type="ECO:0000256" key="1">
    <source>
        <dbReference type="ARBA" id="ARBA00009986"/>
    </source>
</evidence>
<dbReference type="EC" id="1.2.1.67" evidence="7"/>
<dbReference type="AlphaFoldDB" id="A0A2R8AW55"/>
<comment type="similarity">
    <text evidence="1 5">Belongs to the aldehyde dehydrogenase family.</text>
</comment>
<evidence type="ECO:0000256" key="2">
    <source>
        <dbReference type="ARBA" id="ARBA00023002"/>
    </source>
</evidence>
<evidence type="ECO:0000256" key="3">
    <source>
        <dbReference type="ARBA" id="ARBA00023027"/>
    </source>
</evidence>
<dbReference type="Pfam" id="PF00171">
    <property type="entry name" value="Aldedh"/>
    <property type="match status" value="1"/>
</dbReference>
<dbReference type="CDD" id="cd07105">
    <property type="entry name" value="ALDH_SaliADH"/>
    <property type="match status" value="1"/>
</dbReference>
<dbReference type="PROSITE" id="PS00687">
    <property type="entry name" value="ALDEHYDE_DEHYDR_GLU"/>
    <property type="match status" value="1"/>
</dbReference>
<evidence type="ECO:0000259" key="6">
    <source>
        <dbReference type="Pfam" id="PF00171"/>
    </source>
</evidence>
<dbReference type="PANTHER" id="PTHR42986:SF1">
    <property type="entry name" value="BENZALDEHYDE DEHYDROGENASE YFMT"/>
    <property type="match status" value="1"/>
</dbReference>
<dbReference type="InterPro" id="IPR016162">
    <property type="entry name" value="Ald_DH_N"/>
</dbReference>
<evidence type="ECO:0000313" key="7">
    <source>
        <dbReference type="EMBL" id="SPF80272.1"/>
    </source>
</evidence>
<dbReference type="Gene3D" id="3.40.605.10">
    <property type="entry name" value="Aldehyde Dehydrogenase, Chain A, domain 1"/>
    <property type="match status" value="1"/>
</dbReference>
<feature type="domain" description="Aldehyde dehydrogenase" evidence="6">
    <location>
        <begin position="17"/>
        <end position="471"/>
    </location>
</feature>
<feature type="active site" evidence="4">
    <location>
        <position position="250"/>
    </location>
</feature>
<evidence type="ECO:0000256" key="5">
    <source>
        <dbReference type="RuleBase" id="RU003345"/>
    </source>
</evidence>
<keyword evidence="8" id="KW-1185">Reference proteome</keyword>
<dbReference type="RefSeq" id="WP_108886140.1">
    <property type="nucleotide sequence ID" value="NZ_OMOJ01000003.1"/>
</dbReference>
<sequence>MDAGLIIDNETLGASAGGTFDRKNPVTGKVASTAAAARTADVSRAVESAARAFKTWSRTGPSERRSILNKAADLLAERTPDFIRVGISETGGTGMWHGFNCMFASKILREAAAMTTQIKGEVIPSDRPGSLSMGYRQPVGVLVGMAPWNAAQILGVRAFAMPLACGNSVVFKASEKCPQTHKMLGDVMVDAGLPSGVLNVITHSAADAPEVVNALIDHPLVKRINFTGSSRVGRMIAERAAKHLKPCLLELGGKAPLVLLDDAHLDGAVNAANFGAFMNSGQICMSTERIIVDNKIADAFVEKLVVKAGSLVAGDPTGQVHLGSVVDHDSIQHIKALIDDALSKGAQLKVGGAPSEGTIMPATVLDAVTPDMRIYYEESFGPILSVIRASGDEALIAAANDTDYGLSSAVFSQNIRRAMDVARQIEAGICHINGPTVFDEAQMPFGGVKDSGYGRFGGSSGIAEFTEMRWITLEDPAQPYPF</sequence>
<keyword evidence="2 5" id="KW-0560">Oxidoreductase</keyword>
<accession>A0A2R8AW55</accession>
<dbReference type="InterPro" id="IPR029510">
    <property type="entry name" value="Ald_DH_CS_GLU"/>
</dbReference>
<evidence type="ECO:0000256" key="4">
    <source>
        <dbReference type="PROSITE-ProRule" id="PRU10007"/>
    </source>
</evidence>
<dbReference type="InterPro" id="IPR016163">
    <property type="entry name" value="Ald_DH_C"/>
</dbReference>
<gene>
    <name evidence="7" type="primary">vdh_2</name>
    <name evidence="7" type="ORF">PRI8871_02078</name>
</gene>
<dbReference type="EMBL" id="OMOJ01000003">
    <property type="protein sequence ID" value="SPF80272.1"/>
    <property type="molecule type" value="Genomic_DNA"/>
</dbReference>
<dbReference type="Gene3D" id="3.40.309.10">
    <property type="entry name" value="Aldehyde Dehydrogenase, Chain A, domain 2"/>
    <property type="match status" value="1"/>
</dbReference>
<proteinExistence type="inferred from homology"/>
<organism evidence="7 8">
    <name type="scientific">Pseudoprimorskyibacter insulae</name>
    <dbReference type="NCBI Taxonomy" id="1695997"/>
    <lineage>
        <taxon>Bacteria</taxon>
        <taxon>Pseudomonadati</taxon>
        <taxon>Pseudomonadota</taxon>
        <taxon>Alphaproteobacteria</taxon>
        <taxon>Rhodobacterales</taxon>
        <taxon>Paracoccaceae</taxon>
        <taxon>Pseudoprimorskyibacter</taxon>
    </lineage>
</organism>
<dbReference type="FunFam" id="3.40.309.10:FF:000010">
    <property type="entry name" value="Gamma-aminobutyraldehyde dehydrogenase"/>
    <property type="match status" value="1"/>
</dbReference>
<dbReference type="InterPro" id="IPR015590">
    <property type="entry name" value="Aldehyde_DH_dom"/>
</dbReference>
<name>A0A2R8AW55_9RHOB</name>
<dbReference type="SUPFAM" id="SSF53720">
    <property type="entry name" value="ALDH-like"/>
    <property type="match status" value="1"/>
</dbReference>
<keyword evidence="3" id="KW-0520">NAD</keyword>
<protein>
    <submittedName>
        <fullName evidence="7">Vanillin dehydrogenase</fullName>
        <ecNumber evidence="7">1.2.1.67</ecNumber>
    </submittedName>
</protein>
<dbReference type="GO" id="GO:0050608">
    <property type="term" value="F:vanillin dehydrogenase activity"/>
    <property type="evidence" value="ECO:0007669"/>
    <property type="project" value="UniProtKB-EC"/>
</dbReference>